<dbReference type="InterPro" id="IPR007110">
    <property type="entry name" value="Ig-like_dom"/>
</dbReference>
<dbReference type="CDD" id="cd00063">
    <property type="entry name" value="FN3"/>
    <property type="match status" value="4"/>
</dbReference>
<dbReference type="InterPro" id="IPR036179">
    <property type="entry name" value="Ig-like_dom_sf"/>
</dbReference>
<dbReference type="Gene3D" id="2.60.40.10">
    <property type="entry name" value="Immunoglobulins"/>
    <property type="match status" value="9"/>
</dbReference>
<accession>A0AAV4FGG9</accession>
<dbReference type="Proteomes" id="UP000762676">
    <property type="component" value="Unassembled WGS sequence"/>
</dbReference>
<dbReference type="InterPro" id="IPR003598">
    <property type="entry name" value="Ig_sub2"/>
</dbReference>
<evidence type="ECO:0000256" key="2">
    <source>
        <dbReference type="SAM" id="MobiDB-lite"/>
    </source>
</evidence>
<evidence type="ECO:0000259" key="3">
    <source>
        <dbReference type="PROSITE" id="PS50835"/>
    </source>
</evidence>
<dbReference type="SUPFAM" id="SSF48726">
    <property type="entry name" value="Immunoglobulin"/>
    <property type="match status" value="3"/>
</dbReference>
<reference evidence="5 6" key="1">
    <citation type="journal article" date="2021" name="Elife">
        <title>Chloroplast acquisition without the gene transfer in kleptoplastic sea slugs, Plakobranchus ocellatus.</title>
        <authorList>
            <person name="Maeda T."/>
            <person name="Takahashi S."/>
            <person name="Yoshida T."/>
            <person name="Shimamura S."/>
            <person name="Takaki Y."/>
            <person name="Nagai Y."/>
            <person name="Toyoda A."/>
            <person name="Suzuki Y."/>
            <person name="Arimoto A."/>
            <person name="Ishii H."/>
            <person name="Satoh N."/>
            <person name="Nishiyama T."/>
            <person name="Hasebe M."/>
            <person name="Maruyama T."/>
            <person name="Minagawa J."/>
            <person name="Obokata J."/>
            <person name="Shigenobu S."/>
        </authorList>
    </citation>
    <scope>NUCLEOTIDE SEQUENCE [LARGE SCALE GENOMIC DNA]</scope>
</reference>
<gene>
    <name evidence="5" type="ORF">ElyMa_000371400</name>
</gene>
<evidence type="ECO:0000313" key="6">
    <source>
        <dbReference type="Proteomes" id="UP000762676"/>
    </source>
</evidence>
<feature type="domain" description="Fibronectin type-III" evidence="4">
    <location>
        <begin position="297"/>
        <end position="402"/>
    </location>
</feature>
<dbReference type="SMART" id="SM00409">
    <property type="entry name" value="IG"/>
    <property type="match status" value="4"/>
</dbReference>
<feature type="region of interest" description="Disordered" evidence="2">
    <location>
        <begin position="1117"/>
        <end position="1171"/>
    </location>
</feature>
<evidence type="ECO:0000256" key="1">
    <source>
        <dbReference type="ARBA" id="ARBA00022737"/>
    </source>
</evidence>
<dbReference type="SMART" id="SM00408">
    <property type="entry name" value="IGc2"/>
    <property type="match status" value="3"/>
</dbReference>
<dbReference type="InterPro" id="IPR003961">
    <property type="entry name" value="FN3_dom"/>
</dbReference>
<dbReference type="InterPro" id="IPR036116">
    <property type="entry name" value="FN3_sf"/>
</dbReference>
<feature type="domain" description="Ig-like" evidence="3">
    <location>
        <begin position="417"/>
        <end position="492"/>
    </location>
</feature>
<proteinExistence type="predicted"/>
<feature type="domain" description="Fibronectin type-III" evidence="4">
    <location>
        <begin position="500"/>
        <end position="600"/>
    </location>
</feature>
<keyword evidence="1" id="KW-0677">Repeat</keyword>
<keyword evidence="6" id="KW-1185">Reference proteome</keyword>
<sequence>MRTLVGIFHHDLLGEFFSREKFFGIKSRGAYLPCAVQAEDAEWDYNTTQLAGRAYVSASKKLVINDIKSGDAGNYTCSSSLGKSIMELLVIETSKPREMNLIPVGLSMLQVTWYVPEGTSDAVTSYNILIENLNNPEQIIRKQVTEFTSSGTQSYLVKGLTSGAAYRVYVFPRYGFGLNGSDFDVAGPRSDYEIVNMPEDDTKRKPQVQPPRTASVLYAIMESPTTLTCEGIEEDKDGIWEYDAPEDPTRYRIRYRPSSKELVLVIPRPELQDVGDFTCVSSGGRSTISLVVIDRKAPQFLRASAISTTQVKLTWTVPEGPKEYITRYEIEYYKTREWNIREYAFLEELSDDGQEMFTLENLTPGETYQVKVTAKYLYGEDGKGFDINGPGSDLAEVTLPTATPQASTQASPIVEVPRTAKVYYSIKGRSAYLRCFDVSEARGTWRYNTTQIQGRFFPRYDRGVLSLTINPVTVQDSGDYACVSGAQSSAVNLVVLDPAVPQRLAARVATGNRAQVYWMPPDSGEEHISFYSLKILDHRVSRTPSEFQVKASSTSSWVSHVLNNLTPYALYDVEVRAVYPTGENGRGPLSKGPPVYTKLQVPGTTEKPTTESMPEPTTEVTSEPTTEVTSEPTTEVTSEQTTEVRPEPTTKVTSEPTAEVTTESTSEPTPEPTTESATNLTTLGTPQSSTTPRIIRAKDVKAFNVTATPIASDTIKVTWTLNMSRKPDLLIGYKVSVWTRPSKIVERVQKRLSVFSPSFVNDEDDTSAWEAEFPELRTNEKYYINVRPVLKSGFEPRVKPISLFLKETSTVLPEMDALSVRAVAITCGYVLVSYRSVTGGALTDVSYTYAEEGSSTWTQPEGRHSPAEQYIVALNLKPSTTYFFKVKAKSEKQNVEAITHVTTQPSELDVLRPTGLKAVPIDGSSANISWSFSNASMGSIFYRINVEQKQEDNTFKYRQCTEGDIAFEETSTIDGLSLDGDNQYRVSITPYDLAGAGPVSEAVLIPEESDSTTLPVEDDTKLKVVVLSVREDQATLTMNVTGQRAQRLQSYRVRVNHVTPHGPHHKEQVLAVNPDDIPFTIEDLKPHRTYEVIVHAIAKGMHRPMKSETVYIRTSDTCKSEENQTDATAAPSNVTTDMPDATAAPSNVTTGMPNATSMASTVSENPGSTMAPISTAVTSSSMSSNISSESTLMVAVPTNATDIAEIPRESLVFNSSLPDEKLVLVGDNFDLRCSVSGYPMPEIRFYKDGVLAVESEAGAGFVDFYEQNITSSFTLQCVAINDQQILMKEIKIVVLGKMPRTHCSRNY</sequence>
<dbReference type="InterPro" id="IPR050964">
    <property type="entry name" value="Striated_Muscle_Regulatory"/>
</dbReference>
<feature type="compositionally biased region" description="Low complexity" evidence="2">
    <location>
        <begin position="652"/>
        <end position="678"/>
    </location>
</feature>
<evidence type="ECO:0000259" key="4">
    <source>
        <dbReference type="PROSITE" id="PS50853"/>
    </source>
</evidence>
<dbReference type="InterPro" id="IPR003599">
    <property type="entry name" value="Ig_sub"/>
</dbReference>
<name>A0AAV4FGG9_9GAST</name>
<dbReference type="PANTHER" id="PTHR13817">
    <property type="entry name" value="TITIN"/>
    <property type="match status" value="1"/>
</dbReference>
<dbReference type="SMART" id="SM00060">
    <property type="entry name" value="FN3"/>
    <property type="match status" value="7"/>
</dbReference>
<dbReference type="InterPro" id="IPR013783">
    <property type="entry name" value="Ig-like_fold"/>
</dbReference>
<dbReference type="PROSITE" id="PS50835">
    <property type="entry name" value="IG_LIKE"/>
    <property type="match status" value="2"/>
</dbReference>
<dbReference type="PANTHER" id="PTHR13817:SF166">
    <property type="entry name" value="NEURONAL IGCAM-RELATED"/>
    <property type="match status" value="1"/>
</dbReference>
<feature type="domain" description="Fibronectin type-III" evidence="4">
    <location>
        <begin position="95"/>
        <end position="200"/>
    </location>
</feature>
<dbReference type="PROSITE" id="PS50853">
    <property type="entry name" value="FN3"/>
    <property type="match status" value="5"/>
</dbReference>
<feature type="region of interest" description="Disordered" evidence="2">
    <location>
        <begin position="583"/>
        <end position="690"/>
    </location>
</feature>
<dbReference type="SUPFAM" id="SSF49265">
    <property type="entry name" value="Fibronectin type III"/>
    <property type="match status" value="5"/>
</dbReference>
<feature type="compositionally biased region" description="Polar residues" evidence="2">
    <location>
        <begin position="1125"/>
        <end position="1136"/>
    </location>
</feature>
<feature type="compositionally biased region" description="Low complexity" evidence="2">
    <location>
        <begin position="604"/>
        <end position="641"/>
    </location>
</feature>
<organism evidence="5 6">
    <name type="scientific">Elysia marginata</name>
    <dbReference type="NCBI Taxonomy" id="1093978"/>
    <lineage>
        <taxon>Eukaryota</taxon>
        <taxon>Metazoa</taxon>
        <taxon>Spiralia</taxon>
        <taxon>Lophotrochozoa</taxon>
        <taxon>Mollusca</taxon>
        <taxon>Gastropoda</taxon>
        <taxon>Heterobranchia</taxon>
        <taxon>Euthyneura</taxon>
        <taxon>Panpulmonata</taxon>
        <taxon>Sacoglossa</taxon>
        <taxon>Placobranchoidea</taxon>
        <taxon>Plakobranchidae</taxon>
        <taxon>Elysia</taxon>
    </lineage>
</organism>
<protein>
    <submittedName>
        <fullName evidence="5">Uncharacterized protein</fullName>
    </submittedName>
</protein>
<evidence type="ECO:0000313" key="5">
    <source>
        <dbReference type="EMBL" id="GFR72151.1"/>
    </source>
</evidence>
<feature type="domain" description="Ig-like" evidence="3">
    <location>
        <begin position="206"/>
        <end position="289"/>
    </location>
</feature>
<dbReference type="Pfam" id="PF00041">
    <property type="entry name" value="fn3"/>
    <property type="match status" value="3"/>
</dbReference>
<feature type="compositionally biased region" description="Polar residues" evidence="2">
    <location>
        <begin position="679"/>
        <end position="690"/>
    </location>
</feature>
<feature type="compositionally biased region" description="Polar residues" evidence="2">
    <location>
        <begin position="1144"/>
        <end position="1171"/>
    </location>
</feature>
<comment type="caution">
    <text evidence="5">The sequence shown here is derived from an EMBL/GenBank/DDBJ whole genome shotgun (WGS) entry which is preliminary data.</text>
</comment>
<dbReference type="EMBL" id="BMAT01000732">
    <property type="protein sequence ID" value="GFR72151.1"/>
    <property type="molecule type" value="Genomic_DNA"/>
</dbReference>
<feature type="domain" description="Fibronectin type-III" evidence="4">
    <location>
        <begin position="1018"/>
        <end position="1117"/>
    </location>
</feature>
<feature type="domain" description="Fibronectin type-III" evidence="4">
    <location>
        <begin position="912"/>
        <end position="1010"/>
    </location>
</feature>